<evidence type="ECO:0000313" key="1">
    <source>
        <dbReference type="EMBL" id="KXT42382.1"/>
    </source>
</evidence>
<dbReference type="RefSeq" id="WP_061437976.1">
    <property type="nucleotide sequence ID" value="NZ_KQ968737.1"/>
</dbReference>
<dbReference type="PANTHER" id="PTHR43404">
    <property type="entry name" value="LIPOPOLYSACCHARIDE CHOLINEPHOSPHOTRANSFERASE LICD"/>
    <property type="match status" value="1"/>
</dbReference>
<dbReference type="PANTHER" id="PTHR43404:SF1">
    <property type="entry name" value="MNN4P"/>
    <property type="match status" value="1"/>
</dbReference>
<organism evidence="1">
    <name type="scientific">Bacteroides intestinalis</name>
    <dbReference type="NCBI Taxonomy" id="329854"/>
    <lineage>
        <taxon>Bacteria</taxon>
        <taxon>Pseudomonadati</taxon>
        <taxon>Bacteroidota</taxon>
        <taxon>Bacteroidia</taxon>
        <taxon>Bacteroidales</taxon>
        <taxon>Bacteroidaceae</taxon>
        <taxon>Bacteroides</taxon>
    </lineage>
</organism>
<sequence length="209" mass="24675">MGEIIIKGKIFTFEDVKLTYDNATTIDASIAKQNLLDFKKVLDERNIKFLIMHGTLLGAIREHDFIKHDIDIDTCTLSEEKLIEAIPALDKVGLKLCRYESNILYSFIRNGVYIDVYIVNKLKGLISPFYVRYLHYIIPRKFFRYTKSISFLGETFYIPNHSTELLKFWYGENWRTPISNAPSNDEDSRGTYLEHHWRFLFRPIHKIIK</sequence>
<comment type="caution">
    <text evidence="1">The sequence shown here is derived from an EMBL/GenBank/DDBJ whole genome shotgun (WGS) entry which is preliminary data.</text>
</comment>
<reference evidence="1 2" key="1">
    <citation type="submission" date="2016-02" db="EMBL/GenBank/DDBJ databases">
        <authorList>
            <person name="Wen L."/>
            <person name="He K."/>
            <person name="Yang H."/>
        </authorList>
    </citation>
    <scope>NUCLEOTIDE SEQUENCE [LARGE SCALE GENOMIC DNA]</scope>
    <source>
        <strain evidence="1 2">KLE1704</strain>
    </source>
</reference>
<protein>
    <recommendedName>
        <fullName evidence="3">LicD family protein</fullName>
    </recommendedName>
</protein>
<dbReference type="Proteomes" id="UP000070319">
    <property type="component" value="Unassembled WGS sequence"/>
</dbReference>
<gene>
    <name evidence="1" type="ORF">HMPREF2531_04743</name>
</gene>
<evidence type="ECO:0000313" key="2">
    <source>
        <dbReference type="Proteomes" id="UP000070319"/>
    </source>
</evidence>
<name>A0A139KT55_9BACE</name>
<proteinExistence type="predicted"/>
<dbReference type="EMBL" id="LTDF01000166">
    <property type="protein sequence ID" value="KXT42382.1"/>
    <property type="molecule type" value="Genomic_DNA"/>
</dbReference>
<dbReference type="AlphaFoldDB" id="A0A139KT55"/>
<dbReference type="InterPro" id="IPR052942">
    <property type="entry name" value="LPS_cholinephosphotransferase"/>
</dbReference>
<evidence type="ECO:0008006" key="3">
    <source>
        <dbReference type="Google" id="ProtNLM"/>
    </source>
</evidence>
<accession>A0A139KT55</accession>
<dbReference type="PATRIC" id="fig|329854.7.peg.4815"/>